<name>A0A931LUM6_FIMGI</name>
<comment type="caution">
    <text evidence="5">The sequence shown here is derived from an EMBL/GenBank/DDBJ whole genome shotgun (WGS) entry which is preliminary data.</text>
</comment>
<protein>
    <recommendedName>
        <fullName evidence="4">Tryptophan synthase beta chain-like PALP domain-containing protein</fullName>
    </recommendedName>
</protein>
<proteinExistence type="inferred from homology"/>
<sequence length="132" mass="14285">VTVGVDPVGSLLGGGDQVQTYKVEGIGYDFFPDVFDASVIDRFVKTEDGPSFELALRLIREEGMLVGGSSGSALYAALEIAKECKGGERIVVILPDGVRNYMSKFLNSNWMREEGLGQYVLPAKPPLEAKAR</sequence>
<evidence type="ECO:0000259" key="4">
    <source>
        <dbReference type="Pfam" id="PF00291"/>
    </source>
</evidence>
<dbReference type="GO" id="GO:0009069">
    <property type="term" value="P:serine family amino acid metabolic process"/>
    <property type="evidence" value="ECO:0007669"/>
    <property type="project" value="UniProtKB-ARBA"/>
</dbReference>
<evidence type="ECO:0000256" key="1">
    <source>
        <dbReference type="ARBA" id="ARBA00001933"/>
    </source>
</evidence>
<dbReference type="PANTHER" id="PTHR10314">
    <property type="entry name" value="CYSTATHIONINE BETA-SYNTHASE"/>
    <property type="match status" value="1"/>
</dbReference>
<gene>
    <name evidence="5" type="ORF">HYR64_05220</name>
</gene>
<feature type="non-terminal residue" evidence="5">
    <location>
        <position position="1"/>
    </location>
</feature>
<dbReference type="InterPro" id="IPR050214">
    <property type="entry name" value="Cys_Synth/Cystath_Beta-Synth"/>
</dbReference>
<dbReference type="EMBL" id="JACOSL010000031">
    <property type="protein sequence ID" value="MBI1756489.1"/>
    <property type="molecule type" value="Genomic_DNA"/>
</dbReference>
<feature type="domain" description="Tryptophan synthase beta chain-like PALP" evidence="4">
    <location>
        <begin position="4"/>
        <end position="96"/>
    </location>
</feature>
<dbReference type="Proteomes" id="UP000727962">
    <property type="component" value="Unassembled WGS sequence"/>
</dbReference>
<reference evidence="5" key="1">
    <citation type="submission" date="2020-07" db="EMBL/GenBank/DDBJ databases">
        <title>Huge and variable diversity of episymbiotic CPR bacteria and DPANN archaea in groundwater ecosystems.</title>
        <authorList>
            <person name="He C.Y."/>
            <person name="Keren R."/>
            <person name="Whittaker M."/>
            <person name="Farag I.F."/>
            <person name="Doudna J."/>
            <person name="Cate J.H.D."/>
            <person name="Banfield J.F."/>
        </authorList>
    </citation>
    <scope>NUCLEOTIDE SEQUENCE</scope>
    <source>
        <strain evidence="5">NC_groundwater_17_Pr7_B-0.1um_64_12</strain>
    </source>
</reference>
<comment type="similarity">
    <text evidence="2">Belongs to the cysteine synthase/cystathionine beta-synthase family.</text>
</comment>
<dbReference type="SUPFAM" id="SSF53686">
    <property type="entry name" value="Tryptophan synthase beta subunit-like PLP-dependent enzymes"/>
    <property type="match status" value="1"/>
</dbReference>
<evidence type="ECO:0000313" key="6">
    <source>
        <dbReference type="Proteomes" id="UP000727962"/>
    </source>
</evidence>
<evidence type="ECO:0000256" key="3">
    <source>
        <dbReference type="ARBA" id="ARBA00022898"/>
    </source>
</evidence>
<dbReference type="Pfam" id="PF00291">
    <property type="entry name" value="PALP"/>
    <property type="match status" value="1"/>
</dbReference>
<evidence type="ECO:0000313" key="5">
    <source>
        <dbReference type="EMBL" id="MBI1756489.1"/>
    </source>
</evidence>
<evidence type="ECO:0000256" key="2">
    <source>
        <dbReference type="ARBA" id="ARBA00007103"/>
    </source>
</evidence>
<dbReference type="GO" id="GO:0044272">
    <property type="term" value="P:sulfur compound biosynthetic process"/>
    <property type="evidence" value="ECO:0007669"/>
    <property type="project" value="UniProtKB-ARBA"/>
</dbReference>
<dbReference type="Gene3D" id="3.40.50.1100">
    <property type="match status" value="1"/>
</dbReference>
<dbReference type="InterPro" id="IPR001926">
    <property type="entry name" value="TrpB-like_PALP"/>
</dbReference>
<dbReference type="GO" id="GO:0006534">
    <property type="term" value="P:cysteine metabolic process"/>
    <property type="evidence" value="ECO:0007669"/>
    <property type="project" value="UniProtKB-ARBA"/>
</dbReference>
<dbReference type="AlphaFoldDB" id="A0A931LUM6"/>
<keyword evidence="3" id="KW-0663">Pyridoxal phosphate</keyword>
<organism evidence="5 6">
    <name type="scientific">Fimbriimonas ginsengisoli</name>
    <dbReference type="NCBI Taxonomy" id="1005039"/>
    <lineage>
        <taxon>Bacteria</taxon>
        <taxon>Bacillati</taxon>
        <taxon>Armatimonadota</taxon>
        <taxon>Fimbriimonadia</taxon>
        <taxon>Fimbriimonadales</taxon>
        <taxon>Fimbriimonadaceae</taxon>
        <taxon>Fimbriimonas</taxon>
    </lineage>
</organism>
<accession>A0A931LUM6</accession>
<dbReference type="FunFam" id="3.40.50.1100:FF:000118">
    <property type="entry name" value="Related to CYS4-cystathionine beta-synthase"/>
    <property type="match status" value="1"/>
</dbReference>
<dbReference type="InterPro" id="IPR036052">
    <property type="entry name" value="TrpB-like_PALP_sf"/>
</dbReference>
<comment type="cofactor">
    <cofactor evidence="1">
        <name>pyridoxal 5'-phosphate</name>
        <dbReference type="ChEBI" id="CHEBI:597326"/>
    </cofactor>
</comment>